<dbReference type="GO" id="GO:0006979">
    <property type="term" value="P:response to oxidative stress"/>
    <property type="evidence" value="ECO:0007669"/>
    <property type="project" value="InterPro"/>
</dbReference>
<protein>
    <recommendedName>
        <fullName evidence="8">Animal heme peroxidase homologue</fullName>
    </recommendedName>
</protein>
<dbReference type="GeneID" id="17323216"/>
<dbReference type="PANTHER" id="PTHR11475">
    <property type="entry name" value="OXIDASE/PEROXIDASE"/>
    <property type="match status" value="1"/>
</dbReference>
<dbReference type="PhylomeDB" id="R7QC73"/>
<dbReference type="GO" id="GO:0004601">
    <property type="term" value="F:peroxidase activity"/>
    <property type="evidence" value="ECO:0007669"/>
    <property type="project" value="InterPro"/>
</dbReference>
<dbReference type="Gene3D" id="1.10.640.10">
    <property type="entry name" value="Haem peroxidase domain superfamily, animal type"/>
    <property type="match status" value="1"/>
</dbReference>
<dbReference type="PANTHER" id="PTHR11475:SF4">
    <property type="entry name" value="CHORION PEROXIDASE"/>
    <property type="match status" value="1"/>
</dbReference>
<dbReference type="GO" id="GO:0046872">
    <property type="term" value="F:metal ion binding"/>
    <property type="evidence" value="ECO:0007669"/>
    <property type="project" value="UniProtKB-KW"/>
</dbReference>
<keyword evidence="4" id="KW-0479">Metal-binding</keyword>
<feature type="signal peptide" evidence="5">
    <location>
        <begin position="1"/>
        <end position="19"/>
    </location>
</feature>
<evidence type="ECO:0000256" key="1">
    <source>
        <dbReference type="ARBA" id="ARBA00004613"/>
    </source>
</evidence>
<comment type="subcellular location">
    <subcellularLocation>
        <location evidence="1">Secreted</location>
    </subcellularLocation>
</comment>
<dbReference type="GO" id="GO:0005576">
    <property type="term" value="C:extracellular region"/>
    <property type="evidence" value="ECO:0007669"/>
    <property type="project" value="UniProtKB-SubCell"/>
</dbReference>
<reference evidence="7" key="1">
    <citation type="journal article" date="2013" name="Proc. Natl. Acad. Sci. U.S.A.">
        <title>Genome structure and metabolic features in the red seaweed Chondrus crispus shed light on evolution of the Archaeplastida.</title>
        <authorList>
            <person name="Collen J."/>
            <person name="Porcel B."/>
            <person name="Carre W."/>
            <person name="Ball S.G."/>
            <person name="Chaparro C."/>
            <person name="Tonon T."/>
            <person name="Barbeyron T."/>
            <person name="Michel G."/>
            <person name="Noel B."/>
            <person name="Valentin K."/>
            <person name="Elias M."/>
            <person name="Artiguenave F."/>
            <person name="Arun A."/>
            <person name="Aury J.M."/>
            <person name="Barbosa-Neto J.F."/>
            <person name="Bothwell J.H."/>
            <person name="Bouget F.Y."/>
            <person name="Brillet L."/>
            <person name="Cabello-Hurtado F."/>
            <person name="Capella-Gutierrez S."/>
            <person name="Charrier B."/>
            <person name="Cladiere L."/>
            <person name="Cock J.M."/>
            <person name="Coelho S.M."/>
            <person name="Colleoni C."/>
            <person name="Czjzek M."/>
            <person name="Da Silva C."/>
            <person name="Delage L."/>
            <person name="Denoeud F."/>
            <person name="Deschamps P."/>
            <person name="Dittami S.M."/>
            <person name="Gabaldon T."/>
            <person name="Gachon C.M."/>
            <person name="Groisillier A."/>
            <person name="Herve C."/>
            <person name="Jabbari K."/>
            <person name="Katinka M."/>
            <person name="Kloareg B."/>
            <person name="Kowalczyk N."/>
            <person name="Labadie K."/>
            <person name="Leblanc C."/>
            <person name="Lopez P.J."/>
            <person name="McLachlan D.H."/>
            <person name="Meslet-Cladiere L."/>
            <person name="Moustafa A."/>
            <person name="Nehr Z."/>
            <person name="Nyvall Collen P."/>
            <person name="Panaud O."/>
            <person name="Partensky F."/>
            <person name="Poulain J."/>
            <person name="Rensing S.A."/>
            <person name="Rousvoal S."/>
            <person name="Samson G."/>
            <person name="Symeonidi A."/>
            <person name="Weissenbach J."/>
            <person name="Zambounis A."/>
            <person name="Wincker P."/>
            <person name="Boyen C."/>
        </authorList>
    </citation>
    <scope>NUCLEOTIDE SEQUENCE [LARGE SCALE GENOMIC DNA]</scope>
    <source>
        <strain evidence="7">cv. Stackhouse</strain>
    </source>
</reference>
<dbReference type="Proteomes" id="UP000012073">
    <property type="component" value="Unassembled WGS sequence"/>
</dbReference>
<keyword evidence="2" id="KW-0964">Secreted</keyword>
<feature type="chain" id="PRO_5004442676" description="Animal heme peroxidase homologue" evidence="5">
    <location>
        <begin position="20"/>
        <end position="563"/>
    </location>
</feature>
<dbReference type="SUPFAM" id="SSF48113">
    <property type="entry name" value="Heme-dependent peroxidases"/>
    <property type="match status" value="1"/>
</dbReference>
<feature type="binding site" description="axial binding residue" evidence="4">
    <location>
        <position position="335"/>
    </location>
    <ligand>
        <name>heme b</name>
        <dbReference type="ChEBI" id="CHEBI:60344"/>
    </ligand>
    <ligandPart>
        <name>Fe</name>
        <dbReference type="ChEBI" id="CHEBI:18248"/>
    </ligandPart>
</feature>
<organism evidence="6 7">
    <name type="scientific">Chondrus crispus</name>
    <name type="common">Carrageen Irish moss</name>
    <name type="synonym">Polymorpha crispa</name>
    <dbReference type="NCBI Taxonomy" id="2769"/>
    <lineage>
        <taxon>Eukaryota</taxon>
        <taxon>Rhodophyta</taxon>
        <taxon>Florideophyceae</taxon>
        <taxon>Rhodymeniophycidae</taxon>
        <taxon>Gigartinales</taxon>
        <taxon>Gigartinaceae</taxon>
        <taxon>Chondrus</taxon>
    </lineage>
</organism>
<accession>R7QC73</accession>
<dbReference type="PROSITE" id="PS50292">
    <property type="entry name" value="PEROXIDASE_3"/>
    <property type="match status" value="1"/>
</dbReference>
<gene>
    <name evidence="6" type="ORF">CHC_T00004197001</name>
</gene>
<keyword evidence="7" id="KW-1185">Reference proteome</keyword>
<proteinExistence type="predicted"/>
<dbReference type="Pfam" id="PF03098">
    <property type="entry name" value="An_peroxidase"/>
    <property type="match status" value="1"/>
</dbReference>
<dbReference type="GO" id="GO:0020037">
    <property type="term" value="F:heme binding"/>
    <property type="evidence" value="ECO:0007669"/>
    <property type="project" value="InterPro"/>
</dbReference>
<dbReference type="PRINTS" id="PR00457">
    <property type="entry name" value="ANPEROXIDASE"/>
</dbReference>
<keyword evidence="4" id="KW-0349">Heme</keyword>
<evidence type="ECO:0000256" key="5">
    <source>
        <dbReference type="SAM" id="SignalP"/>
    </source>
</evidence>
<keyword evidence="3" id="KW-0325">Glycoprotein</keyword>
<evidence type="ECO:0008006" key="8">
    <source>
        <dbReference type="Google" id="ProtNLM"/>
    </source>
</evidence>
<evidence type="ECO:0000313" key="6">
    <source>
        <dbReference type="EMBL" id="CDF35679.1"/>
    </source>
</evidence>
<keyword evidence="4" id="KW-0408">Iron</keyword>
<dbReference type="InterPro" id="IPR010255">
    <property type="entry name" value="Haem_peroxidase_sf"/>
</dbReference>
<name>R7QC73_CHOCR</name>
<feature type="binding site" evidence="4">
    <location>
        <position position="47"/>
    </location>
    <ligand>
        <name>substrate</name>
    </ligand>
</feature>
<evidence type="ECO:0000256" key="4">
    <source>
        <dbReference type="PIRSR" id="PIRSR619791-2"/>
    </source>
</evidence>
<keyword evidence="5" id="KW-0732">Signal</keyword>
<evidence type="ECO:0000256" key="3">
    <source>
        <dbReference type="ARBA" id="ARBA00023180"/>
    </source>
</evidence>
<dbReference type="OrthoDB" id="823504at2759"/>
<evidence type="ECO:0000256" key="2">
    <source>
        <dbReference type="ARBA" id="ARBA00022525"/>
    </source>
</evidence>
<dbReference type="InterPro" id="IPR037120">
    <property type="entry name" value="Haem_peroxidase_sf_animal"/>
</dbReference>
<evidence type="ECO:0000313" key="7">
    <source>
        <dbReference type="Proteomes" id="UP000012073"/>
    </source>
</evidence>
<sequence length="563" mass="63635">MSLLLLFLLSIAFSQPIRPNGNDRNNLLPVQPDTPIFNQRLRSGCVRNFRTFDGVCTSFGTPERKLWASTNRPHYSYFQGRDTLVPRGEALPSARLISNMLCRQGGNTPEPRGLAELATFFGQFIDHTIVATTTNKAEPMPIKIPDGDPVAANFSKSEMPFFRSVRVRVRTRDMTQTPSNVLPSAIDLASVYGPNKERCDALRQPYGGLMKTSGGGMLPLNYAGLNNAPRSGPEFFLAGDHRANEHPMLTTLHTVFLREHNHIARELARKFPKWNSEMLFQMARKINGAQMQKIVYEQWYPAVTGRRLRRYSGFNKNVDPTVSVSFSTAGFRVGHTMVGNRVNRAWKGNQRMPSLSLKDMFFKSADKMKKDGMEVFLRGAMMNRAQKIDVKVHDALRNFLFTGIGGEEGLHDLVALNIQRGRDHALPTYNALRVKLGFPKAVTFAQITRNKNVRSALQNVYKSAGLVEMWPGLMAEDHAQGSSMGPTMLRLWQREFTRLRDGDSFFYLAAGMFSKRLREEIPRVRALYNGSEDTLRGILLRNTEIIERDLPEKMFFVDGYDGA</sequence>
<dbReference type="EMBL" id="HG001740">
    <property type="protein sequence ID" value="CDF35679.1"/>
    <property type="molecule type" value="Genomic_DNA"/>
</dbReference>
<dbReference type="AlphaFoldDB" id="R7QC73"/>
<dbReference type="KEGG" id="ccp:CHC_T00004197001"/>
<dbReference type="InterPro" id="IPR019791">
    <property type="entry name" value="Haem_peroxidase_animal"/>
</dbReference>
<dbReference type="OMA" id="LRCGIPP"/>
<dbReference type="Gramene" id="CDF35679">
    <property type="protein sequence ID" value="CDF35679"/>
    <property type="gene ID" value="CHC_T00004197001"/>
</dbReference>
<dbReference type="RefSeq" id="XP_005715498.1">
    <property type="nucleotide sequence ID" value="XM_005715441.1"/>
</dbReference>